<dbReference type="SUPFAM" id="SSF54189">
    <property type="entry name" value="Ribosomal proteins S24e, L23 and L15e"/>
    <property type="match status" value="1"/>
</dbReference>
<evidence type="ECO:0000256" key="1">
    <source>
        <dbReference type="ARBA" id="ARBA00006700"/>
    </source>
</evidence>
<dbReference type="GO" id="GO:0003735">
    <property type="term" value="F:structural constituent of ribosome"/>
    <property type="evidence" value="ECO:0007669"/>
    <property type="project" value="InterPro"/>
</dbReference>
<dbReference type="EMBL" id="HBHI01016523">
    <property type="protein sequence ID" value="CAD9676646.1"/>
    <property type="molecule type" value="Transcribed_RNA"/>
</dbReference>
<dbReference type="Gene3D" id="3.30.70.330">
    <property type="match status" value="1"/>
</dbReference>
<evidence type="ECO:0000256" key="4">
    <source>
        <dbReference type="ARBA" id="ARBA00039977"/>
    </source>
</evidence>
<organism evidence="6">
    <name type="scientific">Eucampia antarctica</name>
    <dbReference type="NCBI Taxonomy" id="49252"/>
    <lineage>
        <taxon>Eukaryota</taxon>
        <taxon>Sar</taxon>
        <taxon>Stramenopiles</taxon>
        <taxon>Ochrophyta</taxon>
        <taxon>Bacillariophyta</taxon>
        <taxon>Mediophyceae</taxon>
        <taxon>Biddulphiophycidae</taxon>
        <taxon>Hemiaulales</taxon>
        <taxon>Hemiaulaceae</taxon>
        <taxon>Eucampia</taxon>
    </lineage>
</organism>
<dbReference type="InterPro" id="IPR013025">
    <property type="entry name" value="Ribosomal_uL23-like"/>
</dbReference>
<dbReference type="PANTHER" id="PTHR12059:SF5">
    <property type="entry name" value="LARGE RIBOSOMAL SUBUNIT PROTEIN UL23M"/>
    <property type="match status" value="1"/>
</dbReference>
<keyword evidence="2" id="KW-0689">Ribosomal protein</keyword>
<name>A0A7S2RP09_9STRA</name>
<evidence type="ECO:0000256" key="2">
    <source>
        <dbReference type="ARBA" id="ARBA00022980"/>
    </source>
</evidence>
<dbReference type="AlphaFoldDB" id="A0A7S2RP09"/>
<feature type="region of interest" description="Disordered" evidence="5">
    <location>
        <begin position="100"/>
        <end position="119"/>
    </location>
</feature>
<gene>
    <name evidence="6" type="ORF">EANT1437_LOCUS8501</name>
</gene>
<dbReference type="InterPro" id="IPR012678">
    <property type="entry name" value="Ribosomal_uL23/eL15/eS24_sf"/>
</dbReference>
<dbReference type="InterPro" id="IPR012677">
    <property type="entry name" value="Nucleotide-bd_a/b_plait_sf"/>
</dbReference>
<proteinExistence type="inferred from homology"/>
<accession>A0A7S2RP09</accession>
<reference evidence="6" key="1">
    <citation type="submission" date="2021-01" db="EMBL/GenBank/DDBJ databases">
        <authorList>
            <person name="Corre E."/>
            <person name="Pelletier E."/>
            <person name="Niang G."/>
            <person name="Scheremetjew M."/>
            <person name="Finn R."/>
            <person name="Kale V."/>
            <person name="Holt S."/>
            <person name="Cochrane G."/>
            <person name="Meng A."/>
            <person name="Brown T."/>
            <person name="Cohen L."/>
        </authorList>
    </citation>
    <scope>NUCLEOTIDE SEQUENCE</scope>
    <source>
        <strain evidence="6">CCMP1452</strain>
    </source>
</reference>
<evidence type="ECO:0000313" key="6">
    <source>
        <dbReference type="EMBL" id="CAD9676646.1"/>
    </source>
</evidence>
<protein>
    <recommendedName>
        <fullName evidence="4">Large ribosomal subunit protein uL23m</fullName>
    </recommendedName>
</protein>
<comment type="similarity">
    <text evidence="1">Belongs to the universal ribosomal protein uL23 family.</text>
</comment>
<evidence type="ECO:0000256" key="3">
    <source>
        <dbReference type="ARBA" id="ARBA00023274"/>
    </source>
</evidence>
<keyword evidence="3" id="KW-0687">Ribonucleoprotein</keyword>
<dbReference type="PANTHER" id="PTHR12059">
    <property type="entry name" value="RIBOSOMAL PROTEIN L23-RELATED"/>
    <property type="match status" value="1"/>
</dbReference>
<dbReference type="GO" id="GO:0032543">
    <property type="term" value="P:mitochondrial translation"/>
    <property type="evidence" value="ECO:0007669"/>
    <property type="project" value="TreeGrafter"/>
</dbReference>
<sequence>MFGTRILSQFRMWMPTMPITLVSARNATETAPAMATFRVLPKMTKHEIKEYLTKIYNLPVTQVDTINYMGKRKRAIGKRKSVYYKYRDFKKAHVTFGPGLTDVGKGTKMEESEPEPEPE</sequence>
<dbReference type="GO" id="GO:0005762">
    <property type="term" value="C:mitochondrial large ribosomal subunit"/>
    <property type="evidence" value="ECO:0007669"/>
    <property type="project" value="TreeGrafter"/>
</dbReference>
<evidence type="ECO:0000256" key="5">
    <source>
        <dbReference type="SAM" id="MobiDB-lite"/>
    </source>
</evidence>
<dbReference type="Pfam" id="PF00276">
    <property type="entry name" value="Ribosomal_L23"/>
    <property type="match status" value="1"/>
</dbReference>